<sequence>MSLKWIVWRHGIYCGVAAFEREHALGCEKKECGVPVADSNGISYTFSDGGMPGGSMQVEQPARFRCSALHFCPTSGDGRGRRNTLCFSPHVAVHTNVLSHSSAVQGRDTIPGTPYVSPPAVWDPRALFMNADCQGWLIPKEK</sequence>
<organism evidence="1 2">
    <name type="scientific">Temnothorax longispinosus</name>
    <dbReference type="NCBI Taxonomy" id="300112"/>
    <lineage>
        <taxon>Eukaryota</taxon>
        <taxon>Metazoa</taxon>
        <taxon>Ecdysozoa</taxon>
        <taxon>Arthropoda</taxon>
        <taxon>Hexapoda</taxon>
        <taxon>Insecta</taxon>
        <taxon>Pterygota</taxon>
        <taxon>Neoptera</taxon>
        <taxon>Endopterygota</taxon>
        <taxon>Hymenoptera</taxon>
        <taxon>Apocrita</taxon>
        <taxon>Aculeata</taxon>
        <taxon>Formicoidea</taxon>
        <taxon>Formicidae</taxon>
        <taxon>Myrmicinae</taxon>
        <taxon>Temnothorax</taxon>
    </lineage>
</organism>
<gene>
    <name evidence="1" type="ORF">DBV15_07383</name>
</gene>
<dbReference type="AlphaFoldDB" id="A0A4S2KYY0"/>
<keyword evidence="2" id="KW-1185">Reference proteome</keyword>
<evidence type="ECO:0000313" key="1">
    <source>
        <dbReference type="EMBL" id="TGZ55340.1"/>
    </source>
</evidence>
<comment type="caution">
    <text evidence="1">The sequence shown here is derived from an EMBL/GenBank/DDBJ whole genome shotgun (WGS) entry which is preliminary data.</text>
</comment>
<proteinExistence type="predicted"/>
<reference evidence="1 2" key="1">
    <citation type="journal article" date="2019" name="Philos. Trans. R. Soc. Lond., B, Biol. Sci.">
        <title>Ant behaviour and brain gene expression of defending hosts depend on the ecological success of the intruding social parasite.</title>
        <authorList>
            <person name="Kaur R."/>
            <person name="Stoldt M."/>
            <person name="Jongepier E."/>
            <person name="Feldmeyer B."/>
            <person name="Menzel F."/>
            <person name="Bornberg-Bauer E."/>
            <person name="Foitzik S."/>
        </authorList>
    </citation>
    <scope>NUCLEOTIDE SEQUENCE [LARGE SCALE GENOMIC DNA]</scope>
    <source>
        <tissue evidence="1">Whole body</tissue>
    </source>
</reference>
<dbReference type="EMBL" id="QBLH01000471">
    <property type="protein sequence ID" value="TGZ55340.1"/>
    <property type="molecule type" value="Genomic_DNA"/>
</dbReference>
<accession>A0A4S2KYY0</accession>
<name>A0A4S2KYY0_9HYME</name>
<evidence type="ECO:0000313" key="2">
    <source>
        <dbReference type="Proteomes" id="UP000310200"/>
    </source>
</evidence>
<protein>
    <submittedName>
        <fullName evidence="1">Uncharacterized protein</fullName>
    </submittedName>
</protein>
<dbReference type="Proteomes" id="UP000310200">
    <property type="component" value="Unassembled WGS sequence"/>
</dbReference>